<name>A0A7R8WRE4_9CRUS</name>
<feature type="coiled-coil region" evidence="6">
    <location>
        <begin position="195"/>
        <end position="229"/>
    </location>
</feature>
<proteinExistence type="predicted"/>
<dbReference type="OrthoDB" id="9049620at2759"/>
<accession>A0A7R8WRE4</accession>
<organism evidence="8">
    <name type="scientific">Cyprideis torosa</name>
    <dbReference type="NCBI Taxonomy" id="163714"/>
    <lineage>
        <taxon>Eukaryota</taxon>
        <taxon>Metazoa</taxon>
        <taxon>Ecdysozoa</taxon>
        <taxon>Arthropoda</taxon>
        <taxon>Crustacea</taxon>
        <taxon>Oligostraca</taxon>
        <taxon>Ostracoda</taxon>
        <taxon>Podocopa</taxon>
        <taxon>Podocopida</taxon>
        <taxon>Cytherocopina</taxon>
        <taxon>Cytheroidea</taxon>
        <taxon>Cytherideidae</taxon>
        <taxon>Cyprideis</taxon>
    </lineage>
</organism>
<dbReference type="InterPro" id="IPR017907">
    <property type="entry name" value="Znf_RING_CS"/>
</dbReference>
<dbReference type="GO" id="GO:0008270">
    <property type="term" value="F:zinc ion binding"/>
    <property type="evidence" value="ECO:0007669"/>
    <property type="project" value="UniProtKB-KW"/>
</dbReference>
<keyword evidence="4" id="KW-0863">Zinc-finger</keyword>
<keyword evidence="2" id="KW-0963">Cytoplasm</keyword>
<gene>
    <name evidence="8" type="ORF">CTOB1V02_LOCUS11517</name>
</gene>
<sequence length="594" mass="66476">MPKADGPSRHPNRFSIPSWMALRQCQAAFSYRPETLRGKTLKFHCQRHTQHSALGDSRRFILWLEVIGMEINADWIQDKTPRFMRCPSCSRLMVDASSLPCGHTFCQGCARKCVEEGACQKRECRKPVSMDSMKPNHAVRESIQELDIKCQGCHEIVQVQGFEQHCRQCGKLTVVCSKGCEETIPYREKETHDCVLHLKKQIQGLRQQNEKLAAELDHFKQEMQGLRKVNQTLSSREKKTAQDNERSVAEVRKLITQRLPFLKKVASAPLPLPPSPLTFLIREADYKGNHGYGEAKSNIVEAGGLRWRASFWESVYTRFLLHAEGGRGAPSPWTLTAQSLTVKILRKGGEGGAPATNRLEGATFSSEKGVVGMVSWWEWSELTNPSFGFLDPQGTLHLEVSLEGAAMSPSPPPQRPTVWEAEATLQLRNFTSSLREEDDSIFSPSVHVGGKEWRVGVRKLGGYYFHLQCNPEERSAWSLDVDWTISLLSAEGGQGNDEREEDSWEVNREDPRTSWLSIPDASIARFLTGDSATVVNSANGPHDLKIKMTPLPVGSPGPISAPFIALSTAPQCSRFYVVQIYGFQSGMPRTTPAR</sequence>
<evidence type="ECO:0000256" key="6">
    <source>
        <dbReference type="SAM" id="Coils"/>
    </source>
</evidence>
<dbReference type="Pfam" id="PF00917">
    <property type="entry name" value="MATH"/>
    <property type="match status" value="1"/>
</dbReference>
<keyword evidence="6" id="KW-0175">Coiled coil</keyword>
<dbReference type="Gene3D" id="3.30.40.10">
    <property type="entry name" value="Zinc/RING finger domain, C3HC4 (zinc finger)"/>
    <property type="match status" value="1"/>
</dbReference>
<feature type="region of interest" description="Disordered" evidence="7">
    <location>
        <begin position="491"/>
        <end position="511"/>
    </location>
</feature>
<keyword evidence="3" id="KW-0479">Metal-binding</keyword>
<dbReference type="InterPro" id="IPR001841">
    <property type="entry name" value="Znf_RING"/>
</dbReference>
<dbReference type="InterPro" id="IPR002083">
    <property type="entry name" value="MATH/TRAF_dom"/>
</dbReference>
<dbReference type="GO" id="GO:0005737">
    <property type="term" value="C:cytoplasm"/>
    <property type="evidence" value="ECO:0007669"/>
    <property type="project" value="UniProtKB-SubCell"/>
</dbReference>
<evidence type="ECO:0000256" key="7">
    <source>
        <dbReference type="SAM" id="MobiDB-lite"/>
    </source>
</evidence>
<comment type="subcellular location">
    <subcellularLocation>
        <location evidence="1">Cytoplasm</location>
    </subcellularLocation>
</comment>
<dbReference type="InterPro" id="IPR047153">
    <property type="entry name" value="TRIM45/56/19-like"/>
</dbReference>
<evidence type="ECO:0000256" key="3">
    <source>
        <dbReference type="ARBA" id="ARBA00022723"/>
    </source>
</evidence>
<dbReference type="PROSITE" id="PS00518">
    <property type="entry name" value="ZF_RING_1"/>
    <property type="match status" value="1"/>
</dbReference>
<evidence type="ECO:0000256" key="1">
    <source>
        <dbReference type="ARBA" id="ARBA00004496"/>
    </source>
</evidence>
<evidence type="ECO:0000313" key="8">
    <source>
        <dbReference type="EMBL" id="CAD7233696.1"/>
    </source>
</evidence>
<dbReference type="AlphaFoldDB" id="A0A7R8WRE4"/>
<dbReference type="PROSITE" id="PS50089">
    <property type="entry name" value="ZF_RING_2"/>
    <property type="match status" value="1"/>
</dbReference>
<dbReference type="CDD" id="cd00121">
    <property type="entry name" value="MATH"/>
    <property type="match status" value="1"/>
</dbReference>
<evidence type="ECO:0000256" key="4">
    <source>
        <dbReference type="ARBA" id="ARBA00022771"/>
    </source>
</evidence>
<dbReference type="SUPFAM" id="SSF57850">
    <property type="entry name" value="RING/U-box"/>
    <property type="match status" value="1"/>
</dbReference>
<dbReference type="PANTHER" id="PTHR25462">
    <property type="entry name" value="BONUS, ISOFORM C-RELATED"/>
    <property type="match status" value="1"/>
</dbReference>
<dbReference type="PANTHER" id="PTHR25462:SF296">
    <property type="entry name" value="MEIOTIC P26, ISOFORM F"/>
    <property type="match status" value="1"/>
</dbReference>
<keyword evidence="5" id="KW-0862">Zinc</keyword>
<dbReference type="InterPro" id="IPR018957">
    <property type="entry name" value="Znf_C3HC4_RING-type"/>
</dbReference>
<dbReference type="EMBL" id="OB666776">
    <property type="protein sequence ID" value="CAD7233696.1"/>
    <property type="molecule type" value="Genomic_DNA"/>
</dbReference>
<protein>
    <submittedName>
        <fullName evidence="8">Uncharacterized protein</fullName>
    </submittedName>
</protein>
<reference evidence="8" key="1">
    <citation type="submission" date="2020-11" db="EMBL/GenBank/DDBJ databases">
        <authorList>
            <person name="Tran Van P."/>
        </authorList>
    </citation>
    <scope>NUCLEOTIDE SEQUENCE</scope>
</reference>
<dbReference type="InterPro" id="IPR013083">
    <property type="entry name" value="Znf_RING/FYVE/PHD"/>
</dbReference>
<evidence type="ECO:0000256" key="5">
    <source>
        <dbReference type="ARBA" id="ARBA00022833"/>
    </source>
</evidence>
<evidence type="ECO:0000256" key="2">
    <source>
        <dbReference type="ARBA" id="ARBA00022490"/>
    </source>
</evidence>
<dbReference type="Pfam" id="PF00097">
    <property type="entry name" value="zf-C3HC4"/>
    <property type="match status" value="1"/>
</dbReference>